<dbReference type="EMBL" id="BMSV01000011">
    <property type="protein sequence ID" value="GGQ25461.1"/>
    <property type="molecule type" value="Genomic_DNA"/>
</dbReference>
<dbReference type="Proteomes" id="UP000654123">
    <property type="component" value="Unassembled WGS sequence"/>
</dbReference>
<name>A0A918B430_9ACTN</name>
<organism evidence="2 3">
    <name type="scientific">Streptomyces roseolilacinus</name>
    <dbReference type="NCBI Taxonomy" id="66904"/>
    <lineage>
        <taxon>Bacteria</taxon>
        <taxon>Bacillati</taxon>
        <taxon>Actinomycetota</taxon>
        <taxon>Actinomycetes</taxon>
        <taxon>Kitasatosporales</taxon>
        <taxon>Streptomycetaceae</taxon>
        <taxon>Streptomyces</taxon>
    </lineage>
</organism>
<sequence>MSGESDPVTRAEATSGPRATPVLRIPGSTAAAWLSVNGMVGGPPGNRPSNTSPVSIGHGAIDLWHRQVREGRKDGR</sequence>
<evidence type="ECO:0000313" key="3">
    <source>
        <dbReference type="Proteomes" id="UP000654123"/>
    </source>
</evidence>
<dbReference type="AlphaFoldDB" id="A0A918B430"/>
<accession>A0A918B430</accession>
<reference evidence="2" key="2">
    <citation type="submission" date="2020-09" db="EMBL/GenBank/DDBJ databases">
        <authorList>
            <person name="Sun Q."/>
            <person name="Ohkuma M."/>
        </authorList>
    </citation>
    <scope>NUCLEOTIDE SEQUENCE</scope>
    <source>
        <strain evidence="2">JCM 4335</strain>
    </source>
</reference>
<keyword evidence="3" id="KW-1185">Reference proteome</keyword>
<proteinExistence type="predicted"/>
<comment type="caution">
    <text evidence="2">The sequence shown here is derived from an EMBL/GenBank/DDBJ whole genome shotgun (WGS) entry which is preliminary data.</text>
</comment>
<evidence type="ECO:0000313" key="2">
    <source>
        <dbReference type="EMBL" id="GGQ25461.1"/>
    </source>
</evidence>
<feature type="region of interest" description="Disordered" evidence="1">
    <location>
        <begin position="1"/>
        <end position="23"/>
    </location>
</feature>
<evidence type="ECO:0000256" key="1">
    <source>
        <dbReference type="SAM" id="MobiDB-lite"/>
    </source>
</evidence>
<reference evidence="2" key="1">
    <citation type="journal article" date="2014" name="Int. J. Syst. Evol. Microbiol.">
        <title>Complete genome sequence of Corynebacterium casei LMG S-19264T (=DSM 44701T), isolated from a smear-ripened cheese.</title>
        <authorList>
            <consortium name="US DOE Joint Genome Institute (JGI-PGF)"/>
            <person name="Walter F."/>
            <person name="Albersmeier A."/>
            <person name="Kalinowski J."/>
            <person name="Ruckert C."/>
        </authorList>
    </citation>
    <scope>NUCLEOTIDE SEQUENCE</scope>
    <source>
        <strain evidence="2">JCM 4335</strain>
    </source>
</reference>
<protein>
    <submittedName>
        <fullName evidence="2">Uncharacterized protein</fullName>
    </submittedName>
</protein>
<gene>
    <name evidence="2" type="ORF">GCM10010249_50420</name>
</gene>